<dbReference type="AlphaFoldDB" id="A0A382RZY6"/>
<proteinExistence type="predicted"/>
<sequence length="68" mass="7868">LKKFEETVYTLSMLMHKMLPPASKSGLSKIEEFQVIFTLYEKLKNREMSWEACEAFVSSLISDFQGSN</sequence>
<feature type="non-terminal residue" evidence="1">
    <location>
        <position position="1"/>
    </location>
</feature>
<gene>
    <name evidence="1" type="ORF">METZ01_LOCUS355579</name>
</gene>
<dbReference type="EMBL" id="UINC01125116">
    <property type="protein sequence ID" value="SVD02725.1"/>
    <property type="molecule type" value="Genomic_DNA"/>
</dbReference>
<organism evidence="1">
    <name type="scientific">marine metagenome</name>
    <dbReference type="NCBI Taxonomy" id="408172"/>
    <lineage>
        <taxon>unclassified sequences</taxon>
        <taxon>metagenomes</taxon>
        <taxon>ecological metagenomes</taxon>
    </lineage>
</organism>
<accession>A0A382RZY6</accession>
<reference evidence="1" key="1">
    <citation type="submission" date="2018-05" db="EMBL/GenBank/DDBJ databases">
        <authorList>
            <person name="Lanie J.A."/>
            <person name="Ng W.-L."/>
            <person name="Kazmierczak K.M."/>
            <person name="Andrzejewski T.M."/>
            <person name="Davidsen T.M."/>
            <person name="Wayne K.J."/>
            <person name="Tettelin H."/>
            <person name="Glass J.I."/>
            <person name="Rusch D."/>
            <person name="Podicherti R."/>
            <person name="Tsui H.-C.T."/>
            <person name="Winkler M.E."/>
        </authorList>
    </citation>
    <scope>NUCLEOTIDE SEQUENCE</scope>
</reference>
<name>A0A382RZY6_9ZZZZ</name>
<protein>
    <submittedName>
        <fullName evidence="1">Uncharacterized protein</fullName>
    </submittedName>
</protein>
<evidence type="ECO:0000313" key="1">
    <source>
        <dbReference type="EMBL" id="SVD02725.1"/>
    </source>
</evidence>